<dbReference type="Gene3D" id="3.40.50.300">
    <property type="entry name" value="P-loop containing nucleotide triphosphate hydrolases"/>
    <property type="match status" value="1"/>
</dbReference>
<dbReference type="OrthoDB" id="415706at2759"/>
<evidence type="ECO:0000313" key="9">
    <source>
        <dbReference type="Proteomes" id="UP000807716"/>
    </source>
</evidence>
<evidence type="ECO:0000256" key="2">
    <source>
        <dbReference type="ARBA" id="ARBA00023134"/>
    </source>
</evidence>
<dbReference type="GO" id="GO:0008017">
    <property type="term" value="F:microtubule binding"/>
    <property type="evidence" value="ECO:0007669"/>
    <property type="project" value="TreeGrafter"/>
</dbReference>
<dbReference type="GO" id="GO:0016020">
    <property type="term" value="C:membrane"/>
    <property type="evidence" value="ECO:0007669"/>
    <property type="project" value="TreeGrafter"/>
</dbReference>
<keyword evidence="1" id="KW-0547">Nucleotide-binding</keyword>
<dbReference type="GO" id="GO:0005739">
    <property type="term" value="C:mitochondrion"/>
    <property type="evidence" value="ECO:0007669"/>
    <property type="project" value="TreeGrafter"/>
</dbReference>
<gene>
    <name evidence="8" type="ORF">DFQ27_006287</name>
</gene>
<dbReference type="SUPFAM" id="SSF52540">
    <property type="entry name" value="P-loop containing nucleoside triphosphate hydrolases"/>
    <property type="match status" value="1"/>
</dbReference>
<dbReference type="InterPro" id="IPR030381">
    <property type="entry name" value="G_DYNAMIN_dom"/>
</dbReference>
<evidence type="ECO:0000256" key="4">
    <source>
        <dbReference type="SAM" id="MobiDB-lite"/>
    </source>
</evidence>
<dbReference type="InterPro" id="IPR000375">
    <property type="entry name" value="Dynamin_stalk"/>
</dbReference>
<accession>A0A9P6PYJ2</accession>
<dbReference type="GO" id="GO:0005525">
    <property type="term" value="F:GTP binding"/>
    <property type="evidence" value="ECO:0007669"/>
    <property type="project" value="InterPro"/>
</dbReference>
<feature type="compositionally biased region" description="Low complexity" evidence="4">
    <location>
        <begin position="651"/>
        <end position="672"/>
    </location>
</feature>
<dbReference type="PRINTS" id="PR00195">
    <property type="entry name" value="DYNAMIN"/>
</dbReference>
<feature type="coiled-coil region" evidence="3">
    <location>
        <begin position="363"/>
        <end position="390"/>
    </location>
</feature>
<evidence type="ECO:0000259" key="7">
    <source>
        <dbReference type="PROSITE" id="PS51718"/>
    </source>
</evidence>
<protein>
    <recommendedName>
        <fullName evidence="10">GED domain-containing protein</fullName>
    </recommendedName>
</protein>
<dbReference type="Gene3D" id="1.20.120.1240">
    <property type="entry name" value="Dynamin, middle domain"/>
    <property type="match status" value="1"/>
</dbReference>
<proteinExistence type="predicted"/>
<dbReference type="PROSITE" id="PS51718">
    <property type="entry name" value="G_DYNAMIN_2"/>
    <property type="match status" value="1"/>
</dbReference>
<feature type="signal peptide" evidence="5">
    <location>
        <begin position="1"/>
        <end position="21"/>
    </location>
</feature>
<keyword evidence="2" id="KW-0342">GTP-binding</keyword>
<dbReference type="InterPro" id="IPR027417">
    <property type="entry name" value="P-loop_NTPase"/>
</dbReference>
<dbReference type="PROSITE" id="PS51388">
    <property type="entry name" value="GED"/>
    <property type="match status" value="1"/>
</dbReference>
<dbReference type="GO" id="GO:0048312">
    <property type="term" value="P:intracellular distribution of mitochondria"/>
    <property type="evidence" value="ECO:0007669"/>
    <property type="project" value="TreeGrafter"/>
</dbReference>
<feature type="chain" id="PRO_5040201950" description="GED domain-containing protein" evidence="5">
    <location>
        <begin position="22"/>
        <end position="764"/>
    </location>
</feature>
<organism evidence="8 9">
    <name type="scientific">Actinomortierella ambigua</name>
    <dbReference type="NCBI Taxonomy" id="1343610"/>
    <lineage>
        <taxon>Eukaryota</taxon>
        <taxon>Fungi</taxon>
        <taxon>Fungi incertae sedis</taxon>
        <taxon>Mucoromycota</taxon>
        <taxon>Mortierellomycotina</taxon>
        <taxon>Mortierellomycetes</taxon>
        <taxon>Mortierellales</taxon>
        <taxon>Mortierellaceae</taxon>
        <taxon>Actinomortierella</taxon>
    </lineage>
</organism>
<dbReference type="GO" id="GO:0006897">
    <property type="term" value="P:endocytosis"/>
    <property type="evidence" value="ECO:0007669"/>
    <property type="project" value="TreeGrafter"/>
</dbReference>
<evidence type="ECO:0000259" key="6">
    <source>
        <dbReference type="PROSITE" id="PS51388"/>
    </source>
</evidence>
<dbReference type="CDD" id="cd08771">
    <property type="entry name" value="DLP_1"/>
    <property type="match status" value="1"/>
</dbReference>
<feature type="region of interest" description="Disordered" evidence="4">
    <location>
        <begin position="624"/>
        <end position="676"/>
    </location>
</feature>
<dbReference type="SMART" id="SM00053">
    <property type="entry name" value="DYNc"/>
    <property type="match status" value="1"/>
</dbReference>
<dbReference type="PANTHER" id="PTHR11566">
    <property type="entry name" value="DYNAMIN"/>
    <property type="match status" value="1"/>
</dbReference>
<dbReference type="EMBL" id="JAAAJB010000462">
    <property type="protein sequence ID" value="KAG0255395.1"/>
    <property type="molecule type" value="Genomic_DNA"/>
</dbReference>
<evidence type="ECO:0000313" key="8">
    <source>
        <dbReference type="EMBL" id="KAG0255395.1"/>
    </source>
</evidence>
<dbReference type="AlphaFoldDB" id="A0A9P6PYJ2"/>
<dbReference type="InterPro" id="IPR020850">
    <property type="entry name" value="GED_dom"/>
</dbReference>
<feature type="region of interest" description="Disordered" evidence="4">
    <location>
        <begin position="409"/>
        <end position="450"/>
    </location>
</feature>
<dbReference type="PANTHER" id="PTHR11566:SF21">
    <property type="entry name" value="DYNAMIN RELATED PROTEIN 1, ISOFORM A"/>
    <property type="match status" value="1"/>
</dbReference>
<evidence type="ECO:0000256" key="5">
    <source>
        <dbReference type="SAM" id="SignalP"/>
    </source>
</evidence>
<dbReference type="InterPro" id="IPR022812">
    <property type="entry name" value="Dynamin"/>
</dbReference>
<evidence type="ECO:0000256" key="3">
    <source>
        <dbReference type="SAM" id="Coils"/>
    </source>
</evidence>
<feature type="compositionally biased region" description="Acidic residues" evidence="4">
    <location>
        <begin position="416"/>
        <end position="444"/>
    </location>
</feature>
<name>A0A9P6PYJ2_9FUNG</name>
<dbReference type="Pfam" id="PF00350">
    <property type="entry name" value="Dynamin_N"/>
    <property type="match status" value="1"/>
</dbReference>
<comment type="caution">
    <text evidence="8">The sequence shown here is derived from an EMBL/GenBank/DDBJ whole genome shotgun (WGS) entry which is preliminary data.</text>
</comment>
<keyword evidence="3" id="KW-0175">Coiled coil</keyword>
<dbReference type="GO" id="GO:0005874">
    <property type="term" value="C:microtubule"/>
    <property type="evidence" value="ECO:0007669"/>
    <property type="project" value="TreeGrafter"/>
</dbReference>
<dbReference type="GO" id="GO:0000266">
    <property type="term" value="P:mitochondrial fission"/>
    <property type="evidence" value="ECO:0007669"/>
    <property type="project" value="TreeGrafter"/>
</dbReference>
<feature type="domain" description="GED" evidence="6">
    <location>
        <begin position="684"/>
        <end position="764"/>
    </location>
</feature>
<dbReference type="Proteomes" id="UP000807716">
    <property type="component" value="Unassembled WGS sequence"/>
</dbReference>
<dbReference type="InterPro" id="IPR001401">
    <property type="entry name" value="Dynamin_GTPase"/>
</dbReference>
<dbReference type="GO" id="GO:0016559">
    <property type="term" value="P:peroxisome fission"/>
    <property type="evidence" value="ECO:0007669"/>
    <property type="project" value="TreeGrafter"/>
</dbReference>
<evidence type="ECO:0008006" key="10">
    <source>
        <dbReference type="Google" id="ProtNLM"/>
    </source>
</evidence>
<keyword evidence="9" id="KW-1185">Reference proteome</keyword>
<feature type="domain" description="Dynamin-type G" evidence="7">
    <location>
        <begin position="67"/>
        <end position="339"/>
    </location>
</feature>
<feature type="compositionally biased region" description="Polar residues" evidence="4">
    <location>
        <begin position="631"/>
        <end position="641"/>
    </location>
</feature>
<dbReference type="InterPro" id="IPR045063">
    <property type="entry name" value="Dynamin_N"/>
</dbReference>
<reference evidence="8" key="1">
    <citation type="journal article" date="2020" name="Fungal Divers.">
        <title>Resolving the Mortierellaceae phylogeny through synthesis of multi-gene phylogenetics and phylogenomics.</title>
        <authorList>
            <person name="Vandepol N."/>
            <person name="Liber J."/>
            <person name="Desiro A."/>
            <person name="Na H."/>
            <person name="Kennedy M."/>
            <person name="Barry K."/>
            <person name="Grigoriev I.V."/>
            <person name="Miller A.N."/>
            <person name="O'Donnell K."/>
            <person name="Stajich J.E."/>
            <person name="Bonito G."/>
        </authorList>
    </citation>
    <scope>NUCLEOTIDE SEQUENCE</scope>
    <source>
        <strain evidence="8">BC1065</strain>
    </source>
</reference>
<keyword evidence="5" id="KW-0732">Signal</keyword>
<sequence>MHNTHERTCTFGFALIVLADATGRDGSTMSTKMFVKPAVMFNPDSSYQSLVDQLYGVPSESVSRKLQQLIPLLTIVGHQSQGKSKTLECLTRLPFVHGSGMVTRFAIRTNLRRDATLVEDFLTAKIEGEDAFNRRYKNGISRDSFRTVIEDASNVLCGTNRSISDKVLEITLTGPNQSPLTIIDLPGIIGQQRDSQSADLPKIIENITRRYIKDPRTIILAVMGADNDFESSRILSLASEYDPEGERTVPIVTKTDEIKDAQGWMSVILNKDKVMRHGWLVVCNKSYEEDSSWEYARQKEEEFFQKGIWRKVHASRKGRGPVLDFLGKLLHDLILKALPAIKAEVSAELYRLNDDLDAMGTPIATIQSACEQVTQANNELQRQVARFLNADYSPEYLVAYAGKSLANMSRRSGVDSDTDDDDYTDDGQESVAVDDDDDDDDDVANDNGSSELTVRAELMAGVDPRFVRSSLQRMYKQYRSAMMDGLHRVTYAEMERQIALYKSCELEGFISFTTFKGVYNGHYLPGWIAITKEHVDRMHNFFRDALQGYIRYACTNKSTAKVFTASFSRFARDQKSEIDRTVKDIFGDEQTPFALNRQFVESVYKERAKNHSLPAMPVELSVTERNEHRQPTQQKLQQLSHLRTPPPEPSQPTATSTTTENNASSSQNQSSSRVDSDWNDVLSTKAMVPCMLAYLTTALDRIVDVVLMQTIERHMIRRIYLYFDLMSRPTEEILKSLIEPPHLQERRKDLKSKIADLERLMDEL</sequence>
<dbReference type="GO" id="GO:0003924">
    <property type="term" value="F:GTPase activity"/>
    <property type="evidence" value="ECO:0007669"/>
    <property type="project" value="InterPro"/>
</dbReference>
<dbReference type="Pfam" id="PF01031">
    <property type="entry name" value="Dynamin_M"/>
    <property type="match status" value="1"/>
</dbReference>
<evidence type="ECO:0000256" key="1">
    <source>
        <dbReference type="ARBA" id="ARBA00022741"/>
    </source>
</evidence>